<evidence type="ECO:0000313" key="2">
    <source>
        <dbReference type="Proteomes" id="UP000805193"/>
    </source>
</evidence>
<dbReference type="EMBL" id="JABSTQ010003243">
    <property type="protein sequence ID" value="KAG0443552.1"/>
    <property type="molecule type" value="Genomic_DNA"/>
</dbReference>
<dbReference type="Proteomes" id="UP000805193">
    <property type="component" value="Unassembled WGS sequence"/>
</dbReference>
<gene>
    <name evidence="1" type="ORF">HPB47_014789</name>
</gene>
<sequence>RQARISSQLGRRRSGAGLGPAAAPHFIGSYLSAAGAAAHENARLRPQVRLSDAVASRSSTGNFGAVPSALGARFGSAAAFAQLYRDIRRKFGVFAGSADVDSAIQKASSVDGKVGRGDPSGTTGKPVASNDTGPVPTAKNQSLAAANGSNGTGAATPSPPSRGPGDAVLHFGEDAVDRTPKIQPGRRTMANHAPVAVRSLGCLFASEAAGPEERITTRIPYWLNRGSVIGSWRTDPGKTNEVNDPAKSAALRRDNGFPDDPSLQEDNYLMSILIPIACGMSAALLILCSLACIGCCRRRCRARSRRKLHRNIDPNGLDGSGMEQSRTLGEFGQFMISPP</sequence>
<feature type="non-terminal residue" evidence="1">
    <location>
        <position position="1"/>
    </location>
</feature>
<keyword evidence="2" id="KW-1185">Reference proteome</keyword>
<protein>
    <submittedName>
        <fullName evidence="1">Uncharacterized protein</fullName>
    </submittedName>
</protein>
<evidence type="ECO:0000313" key="1">
    <source>
        <dbReference type="EMBL" id="KAG0443552.1"/>
    </source>
</evidence>
<comment type="caution">
    <text evidence="1">The sequence shown here is derived from an EMBL/GenBank/DDBJ whole genome shotgun (WGS) entry which is preliminary data.</text>
</comment>
<accession>A0AC60QV81</accession>
<proteinExistence type="predicted"/>
<reference evidence="1 2" key="1">
    <citation type="journal article" date="2020" name="Cell">
        <title>Large-Scale Comparative Analyses of Tick Genomes Elucidate Their Genetic Diversity and Vector Capacities.</title>
        <authorList>
            <consortium name="Tick Genome and Microbiome Consortium (TIGMIC)"/>
            <person name="Jia N."/>
            <person name="Wang J."/>
            <person name="Shi W."/>
            <person name="Du L."/>
            <person name="Sun Y."/>
            <person name="Zhan W."/>
            <person name="Jiang J.F."/>
            <person name="Wang Q."/>
            <person name="Zhang B."/>
            <person name="Ji P."/>
            <person name="Bell-Sakyi L."/>
            <person name="Cui X.M."/>
            <person name="Yuan T.T."/>
            <person name="Jiang B.G."/>
            <person name="Yang W.F."/>
            <person name="Lam T.T."/>
            <person name="Chang Q.C."/>
            <person name="Ding S.J."/>
            <person name="Wang X.J."/>
            <person name="Zhu J.G."/>
            <person name="Ruan X.D."/>
            <person name="Zhao L."/>
            <person name="Wei J.T."/>
            <person name="Ye R.Z."/>
            <person name="Que T.C."/>
            <person name="Du C.H."/>
            <person name="Zhou Y.H."/>
            <person name="Cheng J.X."/>
            <person name="Dai P.F."/>
            <person name="Guo W.B."/>
            <person name="Han X.H."/>
            <person name="Huang E.J."/>
            <person name="Li L.F."/>
            <person name="Wei W."/>
            <person name="Gao Y.C."/>
            <person name="Liu J.Z."/>
            <person name="Shao H.Z."/>
            <person name="Wang X."/>
            <person name="Wang C.C."/>
            <person name="Yang T.C."/>
            <person name="Huo Q.B."/>
            <person name="Li W."/>
            <person name="Chen H.Y."/>
            <person name="Chen S.E."/>
            <person name="Zhou L.G."/>
            <person name="Ni X.B."/>
            <person name="Tian J.H."/>
            <person name="Sheng Y."/>
            <person name="Liu T."/>
            <person name="Pan Y.S."/>
            <person name="Xia L.Y."/>
            <person name="Li J."/>
            <person name="Zhao F."/>
            <person name="Cao W.C."/>
        </authorList>
    </citation>
    <scope>NUCLEOTIDE SEQUENCE [LARGE SCALE GENOMIC DNA]</scope>
    <source>
        <strain evidence="1">Iper-2018</strain>
    </source>
</reference>
<name>A0AC60QV81_IXOPE</name>
<organism evidence="1 2">
    <name type="scientific">Ixodes persulcatus</name>
    <name type="common">Taiga tick</name>
    <dbReference type="NCBI Taxonomy" id="34615"/>
    <lineage>
        <taxon>Eukaryota</taxon>
        <taxon>Metazoa</taxon>
        <taxon>Ecdysozoa</taxon>
        <taxon>Arthropoda</taxon>
        <taxon>Chelicerata</taxon>
        <taxon>Arachnida</taxon>
        <taxon>Acari</taxon>
        <taxon>Parasitiformes</taxon>
        <taxon>Ixodida</taxon>
        <taxon>Ixodoidea</taxon>
        <taxon>Ixodidae</taxon>
        <taxon>Ixodinae</taxon>
        <taxon>Ixodes</taxon>
    </lineage>
</organism>